<proteinExistence type="predicted"/>
<comment type="caution">
    <text evidence="1">The sequence shown here is derived from an EMBL/GenBank/DDBJ whole genome shotgun (WGS) entry which is preliminary data.</text>
</comment>
<protein>
    <recommendedName>
        <fullName evidence="3">Class I SAM-dependent methyltransferase</fullName>
    </recommendedName>
</protein>
<gene>
    <name evidence="1" type="ORF">EWU20_04780</name>
</gene>
<dbReference type="AlphaFoldDB" id="A0A4Q9BE44"/>
<dbReference type="InterPro" id="IPR029063">
    <property type="entry name" value="SAM-dependent_MTases_sf"/>
</dbReference>
<evidence type="ECO:0008006" key="3">
    <source>
        <dbReference type="Google" id="ProtNLM"/>
    </source>
</evidence>
<dbReference type="Gene3D" id="3.40.50.150">
    <property type="entry name" value="Vaccinia Virus protein VP39"/>
    <property type="match status" value="1"/>
</dbReference>
<evidence type="ECO:0000313" key="1">
    <source>
        <dbReference type="EMBL" id="TBH74462.1"/>
    </source>
</evidence>
<sequence>MKEFYDFGRWKTKDHIASIGCGYGWWEVGLCLHYPAQNLALVDPVVQQEDIQDSIDYFTEKTGLIWNTEVELNPEKLLHKDQIWVFNAWHELEDRAAMLAKIKSALKEGGIIIIEEEISKVERLQHEGCGKDLFFEPEIIDEFEQAGLKYIETKTKDEVAIYLKFRK</sequence>
<dbReference type="EMBL" id="SEWY01000002">
    <property type="protein sequence ID" value="TBH74462.1"/>
    <property type="molecule type" value="Genomic_DNA"/>
</dbReference>
<keyword evidence="2" id="KW-1185">Reference proteome</keyword>
<dbReference type="Proteomes" id="UP000293583">
    <property type="component" value="Unassembled WGS sequence"/>
</dbReference>
<dbReference type="SUPFAM" id="SSF53335">
    <property type="entry name" value="S-adenosyl-L-methionine-dependent methyltransferases"/>
    <property type="match status" value="1"/>
</dbReference>
<accession>A0A4Q9BE44</accession>
<reference evidence="1 2" key="1">
    <citation type="submission" date="2019-02" db="EMBL/GenBank/DDBJ databases">
        <title>Genome of a new Bacteroidetes strain.</title>
        <authorList>
            <person name="Pitt A."/>
        </authorList>
    </citation>
    <scope>NUCLEOTIDE SEQUENCE [LARGE SCALE GENOMIC DNA]</scope>
    <source>
        <strain evidence="1 2">103A-SOEBACH</strain>
    </source>
</reference>
<name>A0A4Q9BE44_9BACT</name>
<dbReference type="OrthoDB" id="946519at2"/>
<evidence type="ECO:0000313" key="2">
    <source>
        <dbReference type="Proteomes" id="UP000293583"/>
    </source>
</evidence>
<dbReference type="RefSeq" id="WP_130922918.1">
    <property type="nucleotide sequence ID" value="NZ_JAANOL010000002.1"/>
</dbReference>
<organism evidence="1 2">
    <name type="scientific">Aquirufa antheringensis</name>
    <dbReference type="NCBI Taxonomy" id="2516559"/>
    <lineage>
        <taxon>Bacteria</taxon>
        <taxon>Pseudomonadati</taxon>
        <taxon>Bacteroidota</taxon>
        <taxon>Cytophagia</taxon>
        <taxon>Cytophagales</taxon>
        <taxon>Flectobacillaceae</taxon>
        <taxon>Aquirufa</taxon>
    </lineage>
</organism>